<dbReference type="PANTHER" id="PTHR33204:SF36">
    <property type="entry name" value="TRANSCRIPTIONAL REGULATORY PROTEIN"/>
    <property type="match status" value="1"/>
</dbReference>
<dbReference type="Gene3D" id="1.10.10.10">
    <property type="entry name" value="Winged helix-like DNA-binding domain superfamily/Winged helix DNA-binding domain"/>
    <property type="match status" value="2"/>
</dbReference>
<feature type="domain" description="HTH hxlR-type" evidence="4">
    <location>
        <begin position="21"/>
        <end position="118"/>
    </location>
</feature>
<dbReference type="PROSITE" id="PS51118">
    <property type="entry name" value="HTH_HXLR"/>
    <property type="match status" value="2"/>
</dbReference>
<dbReference type="EMBL" id="QFYQ01000001">
    <property type="protein sequence ID" value="RAK56107.1"/>
    <property type="molecule type" value="Genomic_DNA"/>
</dbReference>
<dbReference type="InterPro" id="IPR036390">
    <property type="entry name" value="WH_DNA-bd_sf"/>
</dbReference>
<evidence type="ECO:0000256" key="2">
    <source>
        <dbReference type="ARBA" id="ARBA00023125"/>
    </source>
</evidence>
<accession>A0A328ANF2</accession>
<dbReference type="InterPro" id="IPR002577">
    <property type="entry name" value="HTH_HxlR"/>
</dbReference>
<dbReference type="InterPro" id="IPR036388">
    <property type="entry name" value="WH-like_DNA-bd_sf"/>
</dbReference>
<dbReference type="GO" id="GO:0003677">
    <property type="term" value="F:DNA binding"/>
    <property type="evidence" value="ECO:0007669"/>
    <property type="project" value="UniProtKB-KW"/>
</dbReference>
<dbReference type="SUPFAM" id="SSF46785">
    <property type="entry name" value="Winged helix' DNA-binding domain"/>
    <property type="match status" value="2"/>
</dbReference>
<keyword evidence="2" id="KW-0238">DNA-binding</keyword>
<reference evidence="6" key="1">
    <citation type="submission" date="2018-05" db="EMBL/GenBank/DDBJ databases">
        <authorList>
            <person name="Li X."/>
        </authorList>
    </citation>
    <scope>NUCLEOTIDE SEQUENCE [LARGE SCALE GENOMIC DNA]</scope>
    <source>
        <strain evidence="6">LX32</strain>
    </source>
</reference>
<dbReference type="OrthoDB" id="9782219at2"/>
<dbReference type="RefSeq" id="WP_111529855.1">
    <property type="nucleotide sequence ID" value="NZ_JBHRSG010000003.1"/>
</dbReference>
<comment type="caution">
    <text evidence="5">The sequence shown here is derived from an EMBL/GenBank/DDBJ whole genome shotgun (WGS) entry which is preliminary data.</text>
</comment>
<gene>
    <name evidence="5" type="ORF">DJ017_17110</name>
</gene>
<sequence>MAEESRHDPPSPPLTQLVQANSAARALNILGDRWTLMILYLAFQRVRRFDEFQGRIGLARSLLVDRLRRLQTAGIVKKVRYQERPARDEYRLTEMGLDLYPVALTIIGWEKRWFYDPANPAHRLRHSCGREFTPELRCGHCHGLVTARDVYVKEGPGAEYEPSAPPRAQRRSIVPADGLNQGNPMLDRAFQVLGDRWTSHVIASAFMGRRRFNDLQASLGIAPNILADRLARLVDLGILRRTLYQERPERWEYRLTDEGRDLYPLIVELNRWGDRWLASEKGAPLITFHRACDHVLEPTITCDQCGKPATLETVTPGP</sequence>
<evidence type="ECO:0000259" key="4">
    <source>
        <dbReference type="PROSITE" id="PS51118"/>
    </source>
</evidence>
<evidence type="ECO:0000313" key="6">
    <source>
        <dbReference type="Proteomes" id="UP000249254"/>
    </source>
</evidence>
<protein>
    <submittedName>
        <fullName evidence="5">Transcriptional regulator</fullName>
    </submittedName>
</protein>
<organism evidence="5 6">
    <name type="scientific">Phenylobacterium soli</name>
    <dbReference type="NCBI Taxonomy" id="2170551"/>
    <lineage>
        <taxon>Bacteria</taxon>
        <taxon>Pseudomonadati</taxon>
        <taxon>Pseudomonadota</taxon>
        <taxon>Alphaproteobacteria</taxon>
        <taxon>Caulobacterales</taxon>
        <taxon>Caulobacteraceae</taxon>
        <taxon>Phenylobacterium</taxon>
    </lineage>
</organism>
<dbReference type="Pfam" id="PF01638">
    <property type="entry name" value="HxlR"/>
    <property type="match status" value="2"/>
</dbReference>
<proteinExistence type="predicted"/>
<evidence type="ECO:0000313" key="5">
    <source>
        <dbReference type="EMBL" id="RAK56107.1"/>
    </source>
</evidence>
<dbReference type="AlphaFoldDB" id="A0A328ANF2"/>
<evidence type="ECO:0000256" key="1">
    <source>
        <dbReference type="ARBA" id="ARBA00023015"/>
    </source>
</evidence>
<keyword evidence="1" id="KW-0805">Transcription regulation</keyword>
<name>A0A328ANF2_9CAUL</name>
<dbReference type="PANTHER" id="PTHR33204">
    <property type="entry name" value="TRANSCRIPTIONAL REGULATOR, MARR FAMILY"/>
    <property type="match status" value="1"/>
</dbReference>
<keyword evidence="3" id="KW-0804">Transcription</keyword>
<keyword evidence="6" id="KW-1185">Reference proteome</keyword>
<dbReference type="Proteomes" id="UP000249254">
    <property type="component" value="Unassembled WGS sequence"/>
</dbReference>
<evidence type="ECO:0000256" key="3">
    <source>
        <dbReference type="ARBA" id="ARBA00023163"/>
    </source>
</evidence>
<feature type="domain" description="HTH hxlR-type" evidence="4">
    <location>
        <begin position="183"/>
        <end position="281"/>
    </location>
</feature>